<keyword evidence="3" id="KW-1185">Reference proteome</keyword>
<dbReference type="RefSeq" id="YP_010086993.1">
    <property type="nucleotide sequence ID" value="NC_055500.1"/>
</dbReference>
<keyword evidence="1" id="KW-0812">Transmembrane</keyword>
<dbReference type="KEGG" id="vg:65102238"/>
<proteinExistence type="predicted"/>
<reference evidence="2 3" key="1">
    <citation type="journal article" date="2018" name="J. Invertebr. Pathol.">
        <title>Morphological, genetic and biological characterisation of a novel alphabaculovirus isolated from Cryptophlebia peltastica (Lepidoptera: Tortricidae).</title>
        <authorList>
            <person name="Marsberg T."/>
            <person name="Jukes M.D."/>
            <person name="Krejmer-Rabalska M."/>
            <person name="Rabalski L."/>
            <person name="Knox C.M."/>
            <person name="Moore S.D."/>
            <person name="Hill M.P."/>
            <person name="Szewczyk B."/>
        </authorList>
    </citation>
    <scope>NUCLEOTIDE SEQUENCE [LARGE SCALE GENOMIC DNA]</scope>
    <source>
        <strain evidence="2">SA</strain>
    </source>
</reference>
<evidence type="ECO:0000313" key="2">
    <source>
        <dbReference type="EMBL" id="AXS67785.1"/>
    </source>
</evidence>
<sequence length="874" mass="102339">MRNVSNLLFSFLNIIVFKKICAHNNEISKIDSLVESCIDVKFSSGECENKSLMEKFDKQTFDFGTANGVKHYTSWLCLMNNMEYFSPYDKPRLFKIMARHNNAIAKIDGKNITNEMRRVSSEMFRWTSDTLTRYHDLQIIYDTFDSFYNMFNTFVLWTGPGSLYHFNTILYAYKNVRHAKCARKIDEAAKAAAKIALYYPLSTMNKTEVLQQFFINYVSKLKMSDRKMFGGLYSYVSQTNVLPFLLTIQVGSYTFNLHHYETDKSRIDAIKNETRFVHENFKRFYKNLNVNYVYYQIVINGFIHPTKRAYTHFGSMWDISTDNGGYTHMTQKLQIEFHVYYKNKDDSLPWNYGHEMHHSMLYAVDAVNIMPAWYVEGSANRIGNRPCYEYDHELLKIYTNKTIKEIIDATYSSPFLYGMGSVLVQYLYENRPADFRHMIESKNYSVSETYETDFDVFKLNLIGRCEAVKRNQTEHKFDSQLAYKNLIDSSTFASCKNYIRFDFDDIIFVLTPDRLIKRNKNGQPMLEYTQYLIGQTHFDEINEYTFAWFMAGLVKKAVQYLSDNVNFYYKYQSSYTYDSTVKCQYIDESAKDAIINMAFKYKNIADMVTFPVDQAKEYIRQKDKAIEMCEMYMPPVLLNTAGPAKVFIDSLASPNLVIPRKETYYMRIDLKGNTVIHYAAMYKINAYEKIKLANRTAVDMAPLNADGKSAEQLYEYSLKFYKKYNQSNPLYCFKYMEDTESITEIIEEEVVEKEYEGNNTVLSNNPLLSKSTSVITEKSIIITEITTTEKSLIITEKNIISTDNNFSITFSFKNCIIFILVLLISFIVIILLNALVTLIITKKITKQKQKVQQKVEYNKDKFYTNDECTINLFD</sequence>
<organism evidence="2 3">
    <name type="scientific">Cryptophlebia peltastica nucleopolyhedrovirus</name>
    <dbReference type="NCBI Taxonomy" id="2304025"/>
    <lineage>
        <taxon>Viruses</taxon>
        <taxon>Viruses incertae sedis</taxon>
        <taxon>Naldaviricetes</taxon>
        <taxon>Lefavirales</taxon>
        <taxon>Baculoviridae</taxon>
        <taxon>Alphabaculovirus</taxon>
        <taxon>Alphabaculovirus crypeltasticae</taxon>
    </lineage>
</organism>
<dbReference type="GeneID" id="65102238"/>
<accession>A0A346RNY8</accession>
<name>A0A346RNY8_9ABAC</name>
<keyword evidence="1" id="KW-1133">Transmembrane helix</keyword>
<dbReference type="EMBL" id="MH394321">
    <property type="protein sequence ID" value="AXS67785.1"/>
    <property type="molecule type" value="Genomic_DNA"/>
</dbReference>
<protein>
    <submittedName>
        <fullName evidence="2">Adho119-like protein</fullName>
    </submittedName>
</protein>
<dbReference type="Proteomes" id="UP000500845">
    <property type="component" value="Segment"/>
</dbReference>
<evidence type="ECO:0000256" key="1">
    <source>
        <dbReference type="SAM" id="Phobius"/>
    </source>
</evidence>
<keyword evidence="1" id="KW-0472">Membrane</keyword>
<feature type="transmembrane region" description="Helical" evidence="1">
    <location>
        <begin position="816"/>
        <end position="840"/>
    </location>
</feature>
<evidence type="ECO:0000313" key="3">
    <source>
        <dbReference type="Proteomes" id="UP000500845"/>
    </source>
</evidence>